<dbReference type="OrthoDB" id="2973648at2759"/>
<comment type="caution">
    <text evidence="4">The sequence shown here is derived from an EMBL/GenBank/DDBJ whole genome shotgun (WGS) entry which is preliminary data.</text>
</comment>
<feature type="compositionally biased region" description="Polar residues" evidence="2">
    <location>
        <begin position="1"/>
        <end position="24"/>
    </location>
</feature>
<reference evidence="4" key="1">
    <citation type="submission" date="2020-05" db="EMBL/GenBank/DDBJ databases">
        <title>Mycena genomes resolve the evolution of fungal bioluminescence.</title>
        <authorList>
            <person name="Tsai I.J."/>
        </authorList>
    </citation>
    <scope>NUCLEOTIDE SEQUENCE</scope>
    <source>
        <strain evidence="4">110903Hualien_Pintung</strain>
    </source>
</reference>
<evidence type="ECO:0000313" key="5">
    <source>
        <dbReference type="Proteomes" id="UP000613580"/>
    </source>
</evidence>
<feature type="domain" description="Yeast cell wall synthesis Kre9/Knh1-like N-terminal" evidence="3">
    <location>
        <begin position="106"/>
        <end position="191"/>
    </location>
</feature>
<keyword evidence="1" id="KW-0732">Signal</keyword>
<dbReference type="AlphaFoldDB" id="A0A8H6SJ05"/>
<dbReference type="InterPro" id="IPR018466">
    <property type="entry name" value="Kre9/Knh1-like_N"/>
</dbReference>
<keyword evidence="5" id="KW-1185">Reference proteome</keyword>
<evidence type="ECO:0000256" key="2">
    <source>
        <dbReference type="SAM" id="MobiDB-lite"/>
    </source>
</evidence>
<gene>
    <name evidence="4" type="ORF">HMN09_00915400</name>
</gene>
<proteinExistence type="predicted"/>
<evidence type="ECO:0000256" key="1">
    <source>
        <dbReference type="ARBA" id="ARBA00022729"/>
    </source>
</evidence>
<name>A0A8H6SJ05_MYCCL</name>
<dbReference type="Proteomes" id="UP000613580">
    <property type="component" value="Unassembled WGS sequence"/>
</dbReference>
<dbReference type="Pfam" id="PF10342">
    <property type="entry name" value="Kre9_KNH"/>
    <property type="match status" value="1"/>
</dbReference>
<organism evidence="4 5">
    <name type="scientific">Mycena chlorophos</name>
    <name type="common">Agaric fungus</name>
    <name type="synonym">Agaricus chlorophos</name>
    <dbReference type="NCBI Taxonomy" id="658473"/>
    <lineage>
        <taxon>Eukaryota</taxon>
        <taxon>Fungi</taxon>
        <taxon>Dikarya</taxon>
        <taxon>Basidiomycota</taxon>
        <taxon>Agaricomycotina</taxon>
        <taxon>Agaricomycetes</taxon>
        <taxon>Agaricomycetidae</taxon>
        <taxon>Agaricales</taxon>
        <taxon>Marasmiineae</taxon>
        <taxon>Mycenaceae</taxon>
        <taxon>Mycena</taxon>
    </lineage>
</organism>
<feature type="region of interest" description="Disordered" evidence="2">
    <location>
        <begin position="1"/>
        <end position="41"/>
    </location>
</feature>
<accession>A0A8H6SJ05</accession>
<protein>
    <recommendedName>
        <fullName evidence="3">Yeast cell wall synthesis Kre9/Knh1-like N-terminal domain-containing protein</fullName>
    </recommendedName>
</protein>
<evidence type="ECO:0000313" key="4">
    <source>
        <dbReference type="EMBL" id="KAF7300321.1"/>
    </source>
</evidence>
<sequence length="196" mass="21098">MQRSTATATSPGSARAPYNQTTLRQRCRPLSPPNSPTHVLRPLPARKRSALYNTHHSLRTNTPTMQFLTALFAAASLFVAARATPAPLSSSGVHQLDVWSPNITFPTEGSVLQAKSKVNVTWETNNAPPVISNGAMLLLGKGNEDYPFILAKGFDLRSGHVEVEVPYVISGDSYNFVVFGDSGNASPSFTITSDVL</sequence>
<dbReference type="EMBL" id="JACAZE010000013">
    <property type="protein sequence ID" value="KAF7300321.1"/>
    <property type="molecule type" value="Genomic_DNA"/>
</dbReference>
<evidence type="ECO:0000259" key="3">
    <source>
        <dbReference type="Pfam" id="PF10342"/>
    </source>
</evidence>